<sequence>MRFLEYRCESGWLTFRPGLAGIRPVDEGGKFRPTRLQKSWGLVDNQGAATFWWVASIRGSDERAYMYAVAGGSSKSVFERNPETELSFQADLLLPPFPQARATAISRAGWRTSRWSHGFASLVVDY</sequence>
<keyword evidence="2" id="KW-1185">Reference proteome</keyword>
<accession>A0A2P7ARH8</accession>
<organism evidence="1 2">
    <name type="scientific">Phyllobacterium endophyticum</name>
    <dbReference type="NCBI Taxonomy" id="1149773"/>
    <lineage>
        <taxon>Bacteria</taxon>
        <taxon>Pseudomonadati</taxon>
        <taxon>Pseudomonadota</taxon>
        <taxon>Alphaproteobacteria</taxon>
        <taxon>Hyphomicrobiales</taxon>
        <taxon>Phyllobacteriaceae</taxon>
        <taxon>Phyllobacterium</taxon>
    </lineage>
</organism>
<evidence type="ECO:0000313" key="1">
    <source>
        <dbReference type="EMBL" id="PSH56829.1"/>
    </source>
</evidence>
<dbReference type="EMBL" id="PGGN01000003">
    <property type="protein sequence ID" value="PSH56829.1"/>
    <property type="molecule type" value="Genomic_DNA"/>
</dbReference>
<dbReference type="Proteomes" id="UP000241158">
    <property type="component" value="Unassembled WGS sequence"/>
</dbReference>
<proteinExistence type="predicted"/>
<gene>
    <name evidence="1" type="ORF">CU100_15995</name>
</gene>
<comment type="caution">
    <text evidence="1">The sequence shown here is derived from an EMBL/GenBank/DDBJ whole genome shotgun (WGS) entry which is preliminary data.</text>
</comment>
<evidence type="ECO:0000313" key="2">
    <source>
        <dbReference type="Proteomes" id="UP000241158"/>
    </source>
</evidence>
<protein>
    <submittedName>
        <fullName evidence="1">Uncharacterized protein</fullName>
    </submittedName>
</protein>
<reference evidence="2" key="1">
    <citation type="submission" date="2017-11" db="EMBL/GenBank/DDBJ databases">
        <authorList>
            <person name="Kuznetsova I."/>
            <person name="Sazanova A."/>
            <person name="Chirak E."/>
            <person name="Safronova V."/>
            <person name="Willems A."/>
        </authorList>
    </citation>
    <scope>NUCLEOTIDE SEQUENCE [LARGE SCALE GENOMIC DNA]</scope>
    <source>
        <strain evidence="2">PEPV15</strain>
    </source>
</reference>
<name>A0A2P7ARH8_9HYPH</name>
<dbReference type="AlphaFoldDB" id="A0A2P7ARH8"/>